<dbReference type="Proteomes" id="UP000625711">
    <property type="component" value="Unassembled WGS sequence"/>
</dbReference>
<reference evidence="1" key="1">
    <citation type="submission" date="2020-08" db="EMBL/GenBank/DDBJ databases">
        <title>Genome sequencing and assembly of the red palm weevil Rhynchophorus ferrugineus.</title>
        <authorList>
            <person name="Dias G.B."/>
            <person name="Bergman C.M."/>
            <person name="Manee M."/>
        </authorList>
    </citation>
    <scope>NUCLEOTIDE SEQUENCE</scope>
    <source>
        <strain evidence="1">AA-2017</strain>
        <tissue evidence="1">Whole larva</tissue>
    </source>
</reference>
<comment type="caution">
    <text evidence="1">The sequence shown here is derived from an EMBL/GenBank/DDBJ whole genome shotgun (WGS) entry which is preliminary data.</text>
</comment>
<organism evidence="1 2">
    <name type="scientific">Rhynchophorus ferrugineus</name>
    <name type="common">Red palm weevil</name>
    <name type="synonym">Curculio ferrugineus</name>
    <dbReference type="NCBI Taxonomy" id="354439"/>
    <lineage>
        <taxon>Eukaryota</taxon>
        <taxon>Metazoa</taxon>
        <taxon>Ecdysozoa</taxon>
        <taxon>Arthropoda</taxon>
        <taxon>Hexapoda</taxon>
        <taxon>Insecta</taxon>
        <taxon>Pterygota</taxon>
        <taxon>Neoptera</taxon>
        <taxon>Endopterygota</taxon>
        <taxon>Coleoptera</taxon>
        <taxon>Polyphaga</taxon>
        <taxon>Cucujiformia</taxon>
        <taxon>Curculionidae</taxon>
        <taxon>Dryophthorinae</taxon>
        <taxon>Rhynchophorus</taxon>
    </lineage>
</organism>
<accession>A0A834IIK8</accession>
<proteinExistence type="predicted"/>
<sequence>MNKNVIDLVKRGAIKDDSSKEEKLQQLVFEALKKFDLNLDQNSDELKFLNFDVSRYQQSHTKSVFGEKQSLSYMFHFTTYNLEYIVKLLAFQYDNKMETLKLDIEPLNIDTKKELEYCCNYLKRRRNLNQMFITIIQFSRFIEARRLICDVILKKCNKVTISSNKDGGIIIVYSNELMQIKFGIMWSIIYNSVQEITDVVEVYYKNVECPNKDSIKHKLIKITHPNLNFTTKYHLWKELFRDLEKDTRQKEIPSTYSPAPSGSLNVEIMDTSEATGIVLVSDSEDSGFSLGKSAHNSSARTNLHHIPSLITSTIQTLCSVNNNENIGKQFSNRLSDNIDCDIPNKKSKKDTVDDDLEITSITYVVPD</sequence>
<evidence type="ECO:0000313" key="1">
    <source>
        <dbReference type="EMBL" id="KAF7278545.1"/>
    </source>
</evidence>
<dbReference type="AlphaFoldDB" id="A0A834IIK8"/>
<evidence type="ECO:0000313" key="2">
    <source>
        <dbReference type="Proteomes" id="UP000625711"/>
    </source>
</evidence>
<gene>
    <name evidence="1" type="ORF">GWI33_008249</name>
</gene>
<keyword evidence="2" id="KW-1185">Reference proteome</keyword>
<protein>
    <submittedName>
        <fullName evidence="1">Uncharacterized protein</fullName>
    </submittedName>
</protein>
<dbReference type="OrthoDB" id="6719573at2759"/>
<name>A0A834IIK8_RHYFE</name>
<dbReference type="EMBL" id="JAACXV010000397">
    <property type="protein sequence ID" value="KAF7278545.1"/>
    <property type="molecule type" value="Genomic_DNA"/>
</dbReference>